<dbReference type="SUPFAM" id="SSF52821">
    <property type="entry name" value="Rhodanese/Cell cycle control phosphatase"/>
    <property type="match status" value="1"/>
</dbReference>
<gene>
    <name evidence="3" type="ORF">DM484_17910</name>
</gene>
<dbReference type="CDD" id="cd00158">
    <property type="entry name" value="RHOD"/>
    <property type="match status" value="1"/>
</dbReference>
<evidence type="ECO:0000313" key="4">
    <source>
        <dbReference type="Proteomes" id="UP000249396"/>
    </source>
</evidence>
<dbReference type="Proteomes" id="UP000249396">
    <property type="component" value="Unassembled WGS sequence"/>
</dbReference>
<dbReference type="PANTHER" id="PTHR43031:SF18">
    <property type="entry name" value="RHODANESE-RELATED SULFURTRANSFERASES"/>
    <property type="match status" value="1"/>
</dbReference>
<accession>A0A2W4SKA2</accession>
<dbReference type="Pfam" id="PF00581">
    <property type="entry name" value="Rhodanese"/>
    <property type="match status" value="1"/>
</dbReference>
<sequence>MDRTLQFVNNHMMLSSGHFVVTVLLIHDLFDTLTRKYKLATPARAVELLNQDGTITIDVREPNEYSKGHIEGAMHITLGRLKEKLYELESFKNSPIVVYCQQGTRSKEACKQLVKEGYNQVYHLDGGVLAWQDQKLPLVKKNKK</sequence>
<dbReference type="Gene3D" id="3.40.250.10">
    <property type="entry name" value="Rhodanese-like domain"/>
    <property type="match status" value="1"/>
</dbReference>
<comment type="caution">
    <text evidence="3">The sequence shown here is derived from an EMBL/GenBank/DDBJ whole genome shotgun (WGS) entry which is preliminary data.</text>
</comment>
<dbReference type="EMBL" id="QJPH01000377">
    <property type="protein sequence ID" value="PZN75790.1"/>
    <property type="molecule type" value="Genomic_DNA"/>
</dbReference>
<keyword evidence="1" id="KW-0472">Membrane</keyword>
<dbReference type="PANTHER" id="PTHR43031">
    <property type="entry name" value="FAD-DEPENDENT OXIDOREDUCTASE"/>
    <property type="match status" value="1"/>
</dbReference>
<dbReference type="SMART" id="SM00450">
    <property type="entry name" value="RHOD"/>
    <property type="match status" value="1"/>
</dbReference>
<evidence type="ECO:0000256" key="1">
    <source>
        <dbReference type="SAM" id="Phobius"/>
    </source>
</evidence>
<keyword evidence="1" id="KW-0812">Transmembrane</keyword>
<evidence type="ECO:0000313" key="3">
    <source>
        <dbReference type="EMBL" id="PZN75790.1"/>
    </source>
</evidence>
<name>A0A2W4SKA2_9GAMM</name>
<dbReference type="InterPro" id="IPR050229">
    <property type="entry name" value="GlpE_sulfurtransferase"/>
</dbReference>
<dbReference type="AlphaFoldDB" id="A0A2W4SKA2"/>
<organism evidence="3 4">
    <name type="scientific">Candidatus Methylumidiphilus alinenensis</name>
    <dbReference type="NCBI Taxonomy" id="2202197"/>
    <lineage>
        <taxon>Bacteria</taxon>
        <taxon>Pseudomonadati</taxon>
        <taxon>Pseudomonadota</taxon>
        <taxon>Gammaproteobacteria</taxon>
        <taxon>Methylococcales</taxon>
        <taxon>Candidatus Methylumidiphilus</taxon>
    </lineage>
</organism>
<dbReference type="InterPro" id="IPR036873">
    <property type="entry name" value="Rhodanese-like_dom_sf"/>
</dbReference>
<protein>
    <submittedName>
        <fullName evidence="3">Rhodanese-like domain-containing protein</fullName>
    </submittedName>
</protein>
<dbReference type="InterPro" id="IPR001763">
    <property type="entry name" value="Rhodanese-like_dom"/>
</dbReference>
<evidence type="ECO:0000259" key="2">
    <source>
        <dbReference type="PROSITE" id="PS50206"/>
    </source>
</evidence>
<proteinExistence type="predicted"/>
<keyword evidence="1" id="KW-1133">Transmembrane helix</keyword>
<feature type="transmembrane region" description="Helical" evidence="1">
    <location>
        <begin position="12"/>
        <end position="30"/>
    </location>
</feature>
<dbReference type="PROSITE" id="PS50206">
    <property type="entry name" value="RHODANESE_3"/>
    <property type="match status" value="1"/>
</dbReference>
<feature type="domain" description="Rhodanese" evidence="2">
    <location>
        <begin position="50"/>
        <end position="140"/>
    </location>
</feature>
<reference evidence="3 4" key="1">
    <citation type="journal article" date="2018" name="Aquat. Microb. Ecol.">
        <title>Gammaproteobacterial methanotrophs dominate.</title>
        <authorList>
            <person name="Rissanen A.J."/>
            <person name="Saarenheimo J."/>
            <person name="Tiirola M."/>
            <person name="Peura S."/>
            <person name="Aalto S.L."/>
            <person name="Karvinen A."/>
            <person name="Nykanen H."/>
        </authorList>
    </citation>
    <scope>NUCLEOTIDE SEQUENCE [LARGE SCALE GENOMIC DNA]</scope>
    <source>
        <strain evidence="3">AMbin10</strain>
    </source>
</reference>